<reference evidence="2" key="1">
    <citation type="submission" date="2021-12" db="EMBL/GenBank/DDBJ databases">
        <title>Discovery of the Pendulisporaceae a myxobacterial family with distinct sporulation behavior and unique specialized metabolism.</title>
        <authorList>
            <person name="Garcia R."/>
            <person name="Popoff A."/>
            <person name="Bader C.D."/>
            <person name="Loehr J."/>
            <person name="Walesch S."/>
            <person name="Walt C."/>
            <person name="Boldt J."/>
            <person name="Bunk B."/>
            <person name="Haeckl F.J.F.P.J."/>
            <person name="Gunesch A.P."/>
            <person name="Birkelbach J."/>
            <person name="Nuebel U."/>
            <person name="Pietschmann T."/>
            <person name="Bach T."/>
            <person name="Mueller R."/>
        </authorList>
    </citation>
    <scope>NUCLEOTIDE SEQUENCE</scope>
    <source>
        <strain evidence="2">MSr11367</strain>
    </source>
</reference>
<dbReference type="Proteomes" id="UP001374803">
    <property type="component" value="Chromosome"/>
</dbReference>
<dbReference type="EMBL" id="CP089983">
    <property type="protein sequence ID" value="WXB08607.1"/>
    <property type="molecule type" value="Genomic_DNA"/>
</dbReference>
<protein>
    <submittedName>
        <fullName evidence="2">Uncharacterized protein</fullName>
    </submittedName>
</protein>
<organism evidence="2 3">
    <name type="scientific">Pendulispora rubella</name>
    <dbReference type="NCBI Taxonomy" id="2741070"/>
    <lineage>
        <taxon>Bacteria</taxon>
        <taxon>Pseudomonadati</taxon>
        <taxon>Myxococcota</taxon>
        <taxon>Myxococcia</taxon>
        <taxon>Myxococcales</taxon>
        <taxon>Sorangiineae</taxon>
        <taxon>Pendulisporaceae</taxon>
        <taxon>Pendulispora</taxon>
    </lineage>
</organism>
<evidence type="ECO:0000256" key="1">
    <source>
        <dbReference type="SAM" id="MobiDB-lite"/>
    </source>
</evidence>
<proteinExistence type="predicted"/>
<dbReference type="RefSeq" id="WP_394838279.1">
    <property type="nucleotide sequence ID" value="NZ_CP089929.1"/>
</dbReference>
<name>A0ABZ2LII4_9BACT</name>
<sequence>MGSSGTIQPGNEEGLSLPPPPVEGVGASVIEAHILAVLRQHRERIMSEVVDILSRSRLARVVREAGSGAQATTGLLRALEEQLEGRKTPTRMFWLETLFPSLMERGVTLVDIARVSTRIHIALVLLLVLELPPELRRAGGEWLGNFFSGLQADITRECRRSSEPPANS</sequence>
<keyword evidence="3" id="KW-1185">Reference proteome</keyword>
<feature type="region of interest" description="Disordered" evidence="1">
    <location>
        <begin position="1"/>
        <end position="20"/>
    </location>
</feature>
<accession>A0ABZ2LII4</accession>
<evidence type="ECO:0000313" key="2">
    <source>
        <dbReference type="EMBL" id="WXB08607.1"/>
    </source>
</evidence>
<evidence type="ECO:0000313" key="3">
    <source>
        <dbReference type="Proteomes" id="UP001374803"/>
    </source>
</evidence>
<gene>
    <name evidence="2" type="ORF">LVJ94_15345</name>
</gene>